<evidence type="ECO:0000313" key="13">
    <source>
        <dbReference type="RefSeq" id="XP_030383898.1"/>
    </source>
</evidence>
<evidence type="ECO:0000256" key="3">
    <source>
        <dbReference type="ARBA" id="ARBA00022664"/>
    </source>
</evidence>
<dbReference type="OrthoDB" id="424794at2759"/>
<dbReference type="PROSITE" id="PS01129">
    <property type="entry name" value="PSI_RLU"/>
    <property type="match status" value="1"/>
</dbReference>
<comment type="similarity">
    <text evidence="1">Belongs to the pseudouridine synthase RluA family.</text>
</comment>
<evidence type="ECO:0000313" key="12">
    <source>
        <dbReference type="RefSeq" id="XP_030383897.1"/>
    </source>
</evidence>
<dbReference type="GO" id="GO:0003723">
    <property type="term" value="F:RNA binding"/>
    <property type="evidence" value="ECO:0007669"/>
    <property type="project" value="InterPro"/>
</dbReference>
<dbReference type="SUPFAM" id="SSF55120">
    <property type="entry name" value="Pseudouridine synthase"/>
    <property type="match status" value="1"/>
</dbReference>
<dbReference type="InterPro" id="IPR050188">
    <property type="entry name" value="RluA_PseudoU_synthase"/>
</dbReference>
<protein>
    <recommendedName>
        <fullName evidence="6">Pseudouridylate synthase RPUSD2</fullName>
    </recommendedName>
    <alternativeName>
        <fullName evidence="7">RNA pseudouridylate synthase domain-containing protein 2</fullName>
    </alternativeName>
</protein>
<evidence type="ECO:0000256" key="5">
    <source>
        <dbReference type="ARBA" id="ARBA00057241"/>
    </source>
</evidence>
<keyword evidence="3" id="KW-0507">mRNA processing</keyword>
<evidence type="ECO:0000256" key="2">
    <source>
        <dbReference type="ARBA" id="ARBA00022553"/>
    </source>
</evidence>
<organism evidence="11 13">
    <name type="scientific">Drosophila lebanonensis</name>
    <name type="common">Fruit fly</name>
    <name type="synonym">Scaptodrosophila lebanonensis</name>
    <dbReference type="NCBI Taxonomy" id="7225"/>
    <lineage>
        <taxon>Eukaryota</taxon>
        <taxon>Metazoa</taxon>
        <taxon>Ecdysozoa</taxon>
        <taxon>Arthropoda</taxon>
        <taxon>Hexapoda</taxon>
        <taxon>Insecta</taxon>
        <taxon>Pterygota</taxon>
        <taxon>Neoptera</taxon>
        <taxon>Endopterygota</taxon>
        <taxon>Diptera</taxon>
        <taxon>Brachycera</taxon>
        <taxon>Muscomorpha</taxon>
        <taxon>Ephydroidea</taxon>
        <taxon>Drosophilidae</taxon>
        <taxon>Scaptodrosophila</taxon>
    </lineage>
</organism>
<dbReference type="GeneID" id="115631320"/>
<proteinExistence type="inferred from homology"/>
<dbReference type="RefSeq" id="XP_030383898.1">
    <property type="nucleotide sequence ID" value="XM_030528038.1"/>
</dbReference>
<gene>
    <name evidence="12 13" type="primary">LOC115631320</name>
</gene>
<keyword evidence="11" id="KW-1185">Reference proteome</keyword>
<dbReference type="InterPro" id="IPR006225">
    <property type="entry name" value="PsdUridine_synth_RluC/D"/>
</dbReference>
<feature type="compositionally biased region" description="Low complexity" evidence="9">
    <location>
        <begin position="62"/>
        <end position="71"/>
    </location>
</feature>
<comment type="function">
    <text evidence="5">Pseudouridine synthase that catalyzes pseudouridylation of mRNAs.</text>
</comment>
<evidence type="ECO:0000256" key="4">
    <source>
        <dbReference type="ARBA" id="ARBA00023235"/>
    </source>
</evidence>
<evidence type="ECO:0000256" key="7">
    <source>
        <dbReference type="ARBA" id="ARBA00080257"/>
    </source>
</evidence>
<evidence type="ECO:0000256" key="6">
    <source>
        <dbReference type="ARBA" id="ARBA00072682"/>
    </source>
</evidence>
<dbReference type="Pfam" id="PF00849">
    <property type="entry name" value="PseudoU_synth_2"/>
    <property type="match status" value="1"/>
</dbReference>
<sequence>MHNSSCAWYFPWPLAGQQQKVMALQTPVSDKISGVYPGSALNPLGALQVQSNLHIRPHHQHSQQQPSVIPHQRPHTPTPTPTPSPSVAYNFTPSLLNTHAQLQESATRYAVAAQATQGSLQGYARTHMLHPTMLSPLSLASCMAAAGTTSFGGVLPQQPTYGEPPLKCISVYPQEAQHPQVATSMNINLGILALGNYGAKTNPSTAALPSNRTIISPNDFGKKTLRVPEKRKTEDSDQIKDLKKAKLETKALKAKRPGFTDERYQETSYYIENGLRKVYPYYFTFTTFTKGRWVGEKILDIFAREFRAHPAEEYERCIQTGTLTVNFEKVPVDYRLKHNDLLANIVHRHEVPVSCQPITIVHIDEDIVVVNKPASIPVHPCGRYRHNTVVFILAKELNLKNLRTIHRLDRLTSGLLLFGRTPKKARQMEQQIRNRQVEKQYVCRVDGIFPDGVVDCNEPIQVVSYKIGVCKVSPRGKECTTTFQKLSQNDNSSVVLCKPLTGRMHQIRVHLQYLGYPIVNDPLYNHEVFGPLKGRGGDIGGKSDDELIRDLICIHNAENWLGIDSDSDISLFKTTKDEADRESLSTDQISGIHHNDAHIGIGTHSPESTPLSVESPLSEKESWTQKESTEITERMCNAAPLLLTQESTEDPVDIMFKADKMTDDKHCYECKVHYRDPKPKDLVMYLHAWKYKGPDWEYETELPNWARPEWDESEST</sequence>
<reference evidence="12 13" key="1">
    <citation type="submission" date="2025-04" db="UniProtKB">
        <authorList>
            <consortium name="RefSeq"/>
        </authorList>
    </citation>
    <scope>IDENTIFICATION</scope>
    <source>
        <strain evidence="12 13">11010-0011.00</strain>
        <tissue evidence="12 13">Whole body</tissue>
    </source>
</reference>
<dbReference type="CTD" id="34438"/>
<dbReference type="InterPro" id="IPR020103">
    <property type="entry name" value="PsdUridine_synth_cat_dom_sf"/>
</dbReference>
<accession>A0A6J2U8M4</accession>
<dbReference type="Gene3D" id="3.30.2350.10">
    <property type="entry name" value="Pseudouridine synthase"/>
    <property type="match status" value="1"/>
</dbReference>
<evidence type="ECO:0000259" key="10">
    <source>
        <dbReference type="Pfam" id="PF00849"/>
    </source>
</evidence>
<keyword evidence="4" id="KW-0413">Isomerase</keyword>
<dbReference type="RefSeq" id="XP_030383897.1">
    <property type="nucleotide sequence ID" value="XM_030528037.1"/>
</dbReference>
<keyword evidence="2" id="KW-0597">Phosphoprotein</keyword>
<dbReference type="CDD" id="cd02557">
    <property type="entry name" value="PseudoU_synth_ScRIB2"/>
    <property type="match status" value="1"/>
</dbReference>
<dbReference type="NCBIfam" id="TIGR00005">
    <property type="entry name" value="rluA_subfam"/>
    <property type="match status" value="1"/>
</dbReference>
<feature type="region of interest" description="Disordered" evidence="9">
    <location>
        <begin position="57"/>
        <end position="85"/>
    </location>
</feature>
<dbReference type="GO" id="GO:0009982">
    <property type="term" value="F:pseudouridine synthase activity"/>
    <property type="evidence" value="ECO:0007669"/>
    <property type="project" value="InterPro"/>
</dbReference>
<dbReference type="Proteomes" id="UP000504634">
    <property type="component" value="Unplaced"/>
</dbReference>
<dbReference type="GO" id="GO:0000455">
    <property type="term" value="P:enzyme-directed rRNA pseudouridine synthesis"/>
    <property type="evidence" value="ECO:0007669"/>
    <property type="project" value="TreeGrafter"/>
</dbReference>
<dbReference type="PANTHER" id="PTHR21600:SF40">
    <property type="entry name" value="PSEUDOURIDYLATE SYNTHASE RPUSD2"/>
    <property type="match status" value="1"/>
</dbReference>
<evidence type="ECO:0000313" key="11">
    <source>
        <dbReference type="Proteomes" id="UP000504634"/>
    </source>
</evidence>
<dbReference type="InterPro" id="IPR006224">
    <property type="entry name" value="PsdUridine_synth_RluA-like_CS"/>
</dbReference>
<dbReference type="FunFam" id="3.30.2350.10:FF:000010">
    <property type="entry name" value="RNA pseudouridine synthase domain-containing 2"/>
    <property type="match status" value="1"/>
</dbReference>
<evidence type="ECO:0000256" key="8">
    <source>
        <dbReference type="PIRSR" id="PIRSR606225-1"/>
    </source>
</evidence>
<dbReference type="PANTHER" id="PTHR21600">
    <property type="entry name" value="MITOCHONDRIAL RNA PSEUDOURIDINE SYNTHASE"/>
    <property type="match status" value="1"/>
</dbReference>
<dbReference type="InterPro" id="IPR006145">
    <property type="entry name" value="PsdUridine_synth_RsuA/RluA"/>
</dbReference>
<evidence type="ECO:0000256" key="1">
    <source>
        <dbReference type="ARBA" id="ARBA00010876"/>
    </source>
</evidence>
<feature type="domain" description="Pseudouridine synthase RsuA/RluA-like" evidence="10">
    <location>
        <begin position="366"/>
        <end position="512"/>
    </location>
</feature>
<evidence type="ECO:0000256" key="9">
    <source>
        <dbReference type="SAM" id="MobiDB-lite"/>
    </source>
</evidence>
<dbReference type="GO" id="GO:0006397">
    <property type="term" value="P:mRNA processing"/>
    <property type="evidence" value="ECO:0007669"/>
    <property type="project" value="UniProtKB-KW"/>
</dbReference>
<name>A0A6J2U8M4_DROLE</name>
<feature type="active site" evidence="8">
    <location>
        <position position="409"/>
    </location>
</feature>
<dbReference type="AlphaFoldDB" id="A0A6J2U8M4"/>